<dbReference type="eggNOG" id="COG3210">
    <property type="taxonomic scope" value="Bacteria"/>
</dbReference>
<dbReference type="Proteomes" id="UP000005436">
    <property type="component" value="Chromosome"/>
</dbReference>
<dbReference type="Pfam" id="PF09479">
    <property type="entry name" value="Flg_new"/>
    <property type="match status" value="1"/>
</dbReference>
<dbReference type="InterPro" id="IPR026444">
    <property type="entry name" value="Secre_tail"/>
</dbReference>
<dbReference type="Gene3D" id="2.160.20.10">
    <property type="entry name" value="Single-stranded right-handed beta-helix, Pectin lyase-like"/>
    <property type="match status" value="1"/>
</dbReference>
<keyword evidence="3" id="KW-1185">Reference proteome</keyword>
<evidence type="ECO:0000256" key="1">
    <source>
        <dbReference type="ARBA" id="ARBA00004196"/>
    </source>
</evidence>
<dbReference type="PATRIC" id="fig|203275.8.peg.392"/>
<dbReference type="KEGG" id="tfo:BFO_0440"/>
<dbReference type="NCBIfam" id="TIGR04183">
    <property type="entry name" value="Por_Secre_tail"/>
    <property type="match status" value="1"/>
</dbReference>
<name>G8UKU9_TANFA</name>
<dbReference type="InterPro" id="IPR011050">
    <property type="entry name" value="Pectin_lyase_fold/virulence"/>
</dbReference>
<dbReference type="InterPro" id="IPR012334">
    <property type="entry name" value="Pectin_lyas_fold"/>
</dbReference>
<dbReference type="HOGENOM" id="CLU_282118_0_0_10"/>
<protein>
    <submittedName>
        <fullName evidence="2">Repeat protein</fullName>
    </submittedName>
</protein>
<dbReference type="STRING" id="203275.BFO_0440"/>
<dbReference type="NCBIfam" id="TIGR02543">
    <property type="entry name" value="List_Bact_rpt"/>
    <property type="match status" value="2"/>
</dbReference>
<sequence>MNDGGVNNGTLAAPVKVLLGDIIEYKIEAVNAAPQEEGGGQAMSSARMGLRAQGEPLSTLIIEDKLPEGLEVVPGSITEGGVENSGMIKWTLENVPRGVNKVVTFKAKLKTPLIQAYYQNIMKNTAKVTTQWTVDIPEPASGQLSLRREESQEYTSQTDTTYHQRAVCTVKFTVDPAAGGALTNGNDQVIDYGTKPAAGVTVTPSGASYKFKGWKHGGFTSLKDGEAAAPAASGPEGDANWYTTVDVKGDVTFTAEMVLQGYAITYDYNDKASSPKGQTMPLATPPTVANPTGYITSEIPSGGIPLNAPTRIGYVFNKWLVTKTADGTQVSDNNIIPEGTQGDLKATAQWTPKRFGIGYELDGGNPPATPNPTHYTIETLPEKVQHAPTKAGYTFVGWTNDRFAPTTQMTVDIPLKDAAGHYTQDSLTFYAHWHQKIVVDTVTCEGPLRLKGMPGAKSYKWEYLVSATEKKEVGNAQHFDAEKSGTYVLTTDYGTVNVQDTFKVLFAFEGKQELKNNKHIPAKIGRKQEFYVKMDTVGRNVSYKWSLTEGDTTHSMKGDSLYVVFRTSGKKEVGVEITVTLPSGLICKKVLSASIVISEKYNGFFVDQHVQGGREDGSSWANAYRRIEQALDKARAGDCVWVARGVYTPPTGKSYEMKYDSVEVYGGFGAWESYLHERVFASNQTIVRRSDNGSSVIVIEGSKGMRWDGFTIEQGQATQGGGILNKNGQVTIANCIIRNNRADQGGGIYNGNGGDAVIFNTEISGNTATDGAGMYNHSAHPRLTNVTISGNLASNQGGGLYNDGSNPDVRNTILWGNRAAKFPNVSNTGSTPMFSFSLIEKDRAGWDVALGSDQGGNIDGSPVFRKRGFDESGAMREGDYRLGANSAAENQGLNRYVYVEKTRDAHLPTLNESEYHSGFPYDLSGMNRIIEDRVDIGAYEYAPDITFPKVSREIVIPTVKGLTFQPTPGIHYVNTGDDFTFSVKEEESGSALKAGEKKRLIERLKITTGDPIRDKDGIEMTENEDGSVTVKLIKVTEGITLTVDPHANSSAVVTGEKVWSYKDHVLLSVKASTDVRIYDLEGRLVDARKVNAGETSIALPQGIYLVRIADRSYKVILR</sequence>
<comment type="subcellular location">
    <subcellularLocation>
        <location evidence="1">Cell envelope</location>
    </subcellularLocation>
</comment>
<dbReference type="InterPro" id="IPR042229">
    <property type="entry name" value="Listeria/Bacterioides_rpt_sf"/>
</dbReference>
<reference evidence="3" key="1">
    <citation type="submission" date="2011-12" db="EMBL/GenBank/DDBJ databases">
        <title>Complete sequence of Tannerella forsythia ATCC 43037.</title>
        <authorList>
            <person name="Dewhirst F."/>
            <person name="Tanner A."/>
            <person name="Izard J."/>
            <person name="Brinkac L."/>
            <person name="Durkin A.S."/>
            <person name="Hostetler J."/>
            <person name="Shetty J."/>
            <person name="Torralba M."/>
            <person name="Gill S."/>
            <person name="Nelson K."/>
        </authorList>
    </citation>
    <scope>NUCLEOTIDE SEQUENCE [LARGE SCALE GENOMIC DNA]</scope>
    <source>
        <strain evidence="3">ATCC 43037 / JCM 10827 / CCUG 33226 / KCTC 5666 / FDC 338</strain>
    </source>
</reference>
<organism evidence="2 3">
    <name type="scientific">Tannerella forsythia (strain ATCC 43037 / JCM 10827 / CCUG 21028 A / KCTC 5666 / FDC 338)</name>
    <name type="common">Bacteroides forsythus</name>
    <dbReference type="NCBI Taxonomy" id="203275"/>
    <lineage>
        <taxon>Bacteria</taxon>
        <taxon>Pseudomonadati</taxon>
        <taxon>Bacteroidota</taxon>
        <taxon>Bacteroidia</taxon>
        <taxon>Bacteroidales</taxon>
        <taxon>Tannerellaceae</taxon>
        <taxon>Tannerella</taxon>
    </lineage>
</organism>
<dbReference type="GO" id="GO:0030313">
    <property type="term" value="C:cell envelope"/>
    <property type="evidence" value="ECO:0007669"/>
    <property type="project" value="UniProtKB-SubCell"/>
</dbReference>
<accession>G8UKU9</accession>
<dbReference type="Gene3D" id="2.60.40.4270">
    <property type="entry name" value="Listeria-Bacteroides repeat domain"/>
    <property type="match status" value="2"/>
</dbReference>
<evidence type="ECO:0000313" key="2">
    <source>
        <dbReference type="EMBL" id="AEW19789.1"/>
    </source>
</evidence>
<gene>
    <name evidence="2" type="ordered locus">BFO_0440</name>
</gene>
<dbReference type="InterPro" id="IPR013378">
    <property type="entry name" value="InlB-like_B-rpt"/>
</dbReference>
<dbReference type="AlphaFoldDB" id="G8UKU9"/>
<dbReference type="eggNOG" id="COG4886">
    <property type="taxonomic scope" value="Bacteria"/>
</dbReference>
<proteinExistence type="predicted"/>
<evidence type="ECO:0000313" key="3">
    <source>
        <dbReference type="Proteomes" id="UP000005436"/>
    </source>
</evidence>
<dbReference type="SUPFAM" id="SSF51126">
    <property type="entry name" value="Pectin lyase-like"/>
    <property type="match status" value="1"/>
</dbReference>
<dbReference type="EMBL" id="CP003191">
    <property type="protein sequence ID" value="AEW19789.1"/>
    <property type="molecule type" value="Genomic_DNA"/>
</dbReference>